<evidence type="ECO:0000256" key="4">
    <source>
        <dbReference type="RuleBase" id="RU362026"/>
    </source>
</evidence>
<dbReference type="Pfam" id="PF01555">
    <property type="entry name" value="N6_N4_Mtase"/>
    <property type="match status" value="1"/>
</dbReference>
<dbReference type="PROSITE" id="PS00092">
    <property type="entry name" value="N6_MTASE"/>
    <property type="match status" value="1"/>
</dbReference>
<keyword evidence="2 6" id="KW-0489">Methyltransferase</keyword>
<evidence type="ECO:0000256" key="1">
    <source>
        <dbReference type="ARBA" id="ARBA00006594"/>
    </source>
</evidence>
<comment type="similarity">
    <text evidence="1 4">Belongs to the N(4)/N(6)-methyltransferase family.</text>
</comment>
<dbReference type="GO" id="GO:0003677">
    <property type="term" value="F:DNA binding"/>
    <property type="evidence" value="ECO:0007669"/>
    <property type="project" value="InterPro"/>
</dbReference>
<dbReference type="PANTHER" id="PTHR13370:SF3">
    <property type="entry name" value="TRNA (GUANINE(10)-N2)-METHYLTRANSFERASE HOMOLOG"/>
    <property type="match status" value="1"/>
</dbReference>
<name>A0A532UWE3_UNCL8</name>
<sequence>MDNRDLFARLPNESIDLILTDPPYKTYRSNRPVAHEKLKTVDAGLFDIDIFAAQSHRVLKQGAHLYCFCDHQTFPDIRQKLIDKEFKYKNCLVWVKNNHGSGDLKGNWAPQHEFIIFATKGQGKPLQGKRKSNVLLKRADNGGFEFFNKVSNYKYHHGTTKPVELLRLLISASSREGDVVLDPYGGSGSTAEACLLENRRFILAEIDSEYVERAKNRIAKLEENSI</sequence>
<dbReference type="GO" id="GO:0009007">
    <property type="term" value="F:site-specific DNA-methyltransferase (adenine-specific) activity"/>
    <property type="evidence" value="ECO:0007669"/>
    <property type="project" value="TreeGrafter"/>
</dbReference>
<reference evidence="6 7" key="1">
    <citation type="submission" date="2017-06" db="EMBL/GenBank/DDBJ databases">
        <title>Novel microbial phyla capable of carbon fixation and sulfur reduction in deep-sea sediments.</title>
        <authorList>
            <person name="Huang J."/>
            <person name="Baker B."/>
            <person name="Wang Y."/>
        </authorList>
    </citation>
    <scope>NUCLEOTIDE SEQUENCE [LARGE SCALE GENOMIC DNA]</scope>
    <source>
        <strain evidence="6">B3_LCP</strain>
    </source>
</reference>
<dbReference type="AlphaFoldDB" id="A0A532UWE3"/>
<dbReference type="Proteomes" id="UP000319619">
    <property type="component" value="Unassembled WGS sequence"/>
</dbReference>
<dbReference type="GO" id="GO:0005737">
    <property type="term" value="C:cytoplasm"/>
    <property type="evidence" value="ECO:0007669"/>
    <property type="project" value="TreeGrafter"/>
</dbReference>
<organism evidence="6 7">
    <name type="scientific">candidate division LCP-89 bacterium B3_LCP</name>
    <dbReference type="NCBI Taxonomy" id="2012998"/>
    <lineage>
        <taxon>Bacteria</taxon>
        <taxon>Pseudomonadati</taxon>
        <taxon>Bacteria division LCP-89</taxon>
    </lineage>
</organism>
<evidence type="ECO:0000259" key="5">
    <source>
        <dbReference type="Pfam" id="PF01555"/>
    </source>
</evidence>
<feature type="domain" description="DNA methylase N-4/N-6" evidence="5">
    <location>
        <begin position="15"/>
        <end position="215"/>
    </location>
</feature>
<dbReference type="Gene3D" id="3.40.50.150">
    <property type="entry name" value="Vaccinia Virus protein VP39"/>
    <property type="match status" value="1"/>
</dbReference>
<dbReference type="InterPro" id="IPR002052">
    <property type="entry name" value="DNA_methylase_N6_adenine_CS"/>
</dbReference>
<accession>A0A532UWE3</accession>
<dbReference type="InterPro" id="IPR029063">
    <property type="entry name" value="SAM-dependent_MTases_sf"/>
</dbReference>
<dbReference type="EC" id="2.1.1.-" evidence="4"/>
<evidence type="ECO:0000256" key="2">
    <source>
        <dbReference type="ARBA" id="ARBA00022603"/>
    </source>
</evidence>
<evidence type="ECO:0000313" key="6">
    <source>
        <dbReference type="EMBL" id="TKJ39107.1"/>
    </source>
</evidence>
<dbReference type="InterPro" id="IPR002941">
    <property type="entry name" value="DNA_methylase_N4/N6"/>
</dbReference>
<dbReference type="SUPFAM" id="SSF53335">
    <property type="entry name" value="S-adenosyl-L-methionine-dependent methyltransferases"/>
    <property type="match status" value="1"/>
</dbReference>
<dbReference type="PANTHER" id="PTHR13370">
    <property type="entry name" value="RNA METHYLASE-RELATED"/>
    <property type="match status" value="1"/>
</dbReference>
<keyword evidence="3 6" id="KW-0808">Transferase</keyword>
<dbReference type="InterPro" id="IPR001091">
    <property type="entry name" value="RM_Methyltransferase"/>
</dbReference>
<dbReference type="GO" id="GO:0008170">
    <property type="term" value="F:N-methyltransferase activity"/>
    <property type="evidence" value="ECO:0007669"/>
    <property type="project" value="InterPro"/>
</dbReference>
<evidence type="ECO:0000313" key="7">
    <source>
        <dbReference type="Proteomes" id="UP000319619"/>
    </source>
</evidence>
<proteinExistence type="inferred from homology"/>
<comment type="caution">
    <text evidence="6">The sequence shown here is derived from an EMBL/GenBank/DDBJ whole genome shotgun (WGS) entry which is preliminary data.</text>
</comment>
<gene>
    <name evidence="6" type="ORF">CEE37_11855</name>
</gene>
<evidence type="ECO:0000256" key="3">
    <source>
        <dbReference type="ARBA" id="ARBA00022679"/>
    </source>
</evidence>
<dbReference type="EMBL" id="NJBN01000008">
    <property type="protein sequence ID" value="TKJ39107.1"/>
    <property type="molecule type" value="Genomic_DNA"/>
</dbReference>
<dbReference type="GO" id="GO:0032259">
    <property type="term" value="P:methylation"/>
    <property type="evidence" value="ECO:0007669"/>
    <property type="project" value="UniProtKB-KW"/>
</dbReference>
<protein>
    <recommendedName>
        <fullName evidence="4">Methyltransferase</fullName>
        <ecNumber evidence="4">2.1.1.-</ecNumber>
    </recommendedName>
</protein>
<dbReference type="PRINTS" id="PR00508">
    <property type="entry name" value="S21N4MTFRASE"/>
</dbReference>